<keyword evidence="1" id="KW-0560">Oxidoreductase</keyword>
<accession>A0A437QY06</accession>
<keyword evidence="3" id="KW-1185">Reference proteome</keyword>
<reference evidence="3" key="1">
    <citation type="submission" date="2019-01" db="EMBL/GenBank/DDBJ databases">
        <title>Gri0909 isolated from a small marine red alga.</title>
        <authorList>
            <person name="Kim J."/>
            <person name="Jeong S.E."/>
            <person name="Jeon C.O."/>
        </authorList>
    </citation>
    <scope>NUCLEOTIDE SEQUENCE [LARGE SCALE GENOMIC DNA]</scope>
    <source>
        <strain evidence="3">Gri0909</strain>
    </source>
</reference>
<dbReference type="Pfam" id="PF13738">
    <property type="entry name" value="Pyr_redox_3"/>
    <property type="match status" value="1"/>
</dbReference>
<gene>
    <name evidence="2" type="ORF">EOI86_09285</name>
</gene>
<evidence type="ECO:0000313" key="2">
    <source>
        <dbReference type="EMBL" id="RVU39410.1"/>
    </source>
</evidence>
<dbReference type="SUPFAM" id="SSF51905">
    <property type="entry name" value="FAD/NAD(P)-binding domain"/>
    <property type="match status" value="1"/>
</dbReference>
<dbReference type="OrthoDB" id="8671611at2"/>
<evidence type="ECO:0000256" key="1">
    <source>
        <dbReference type="ARBA" id="ARBA00023002"/>
    </source>
</evidence>
<dbReference type="GO" id="GO:0004497">
    <property type="term" value="F:monooxygenase activity"/>
    <property type="evidence" value="ECO:0007669"/>
    <property type="project" value="TreeGrafter"/>
</dbReference>
<proteinExistence type="predicted"/>
<dbReference type="Gene3D" id="3.50.50.60">
    <property type="entry name" value="FAD/NAD(P)-binding domain"/>
    <property type="match status" value="1"/>
</dbReference>
<dbReference type="InterPro" id="IPR050982">
    <property type="entry name" value="Auxin_biosynth/cation_transpt"/>
</dbReference>
<dbReference type="AlphaFoldDB" id="A0A437QY06"/>
<comment type="caution">
    <text evidence="2">The sequence shown here is derived from an EMBL/GenBank/DDBJ whole genome shotgun (WGS) entry which is preliminary data.</text>
</comment>
<dbReference type="RefSeq" id="WP_127764781.1">
    <property type="nucleotide sequence ID" value="NZ_SADE01000001.1"/>
</dbReference>
<evidence type="ECO:0000313" key="3">
    <source>
        <dbReference type="Proteomes" id="UP000287447"/>
    </source>
</evidence>
<protein>
    <submittedName>
        <fullName evidence="2">NAD(P)/FAD-dependent oxidoreductase</fullName>
    </submittedName>
</protein>
<dbReference type="Proteomes" id="UP000287447">
    <property type="component" value="Unassembled WGS sequence"/>
</dbReference>
<dbReference type="PRINTS" id="PR00411">
    <property type="entry name" value="PNDRDTASEI"/>
</dbReference>
<dbReference type="PANTHER" id="PTHR43539:SF91">
    <property type="entry name" value="FAD-DEPENDENT URATE HYDROXYLASE"/>
    <property type="match status" value="1"/>
</dbReference>
<dbReference type="InterPro" id="IPR036188">
    <property type="entry name" value="FAD/NAD-bd_sf"/>
</dbReference>
<dbReference type="GO" id="GO:0050660">
    <property type="term" value="F:flavin adenine dinucleotide binding"/>
    <property type="evidence" value="ECO:0007669"/>
    <property type="project" value="TreeGrafter"/>
</dbReference>
<dbReference type="PANTHER" id="PTHR43539">
    <property type="entry name" value="FLAVIN-BINDING MONOOXYGENASE-LIKE PROTEIN (AFU_ORTHOLOGUE AFUA_4G09220)"/>
    <property type="match status" value="1"/>
</dbReference>
<sequence>MTSTTKPQHSEEGLAALADRVRQDLDTLSFPFKPWMPEPVQTPGTQSYDVVIVGAGQAGLSIAIGLIRENAGKVLVIDQAPEGKEGPWTTFARMPTLRSPKYLTGPDWGIPSLTFRSWFLAQWGQSAWDGLDKIPNTQWQDYLTWLRVVTGIPIWNDCRLASITPNGLGYALAVDHTGAPMTLNARKVVLCTGIQGGGDWHIPSIVQSNLPKGAYAHASENAIDFASLSGKRVAVLGAGASAFDQAATALEAGAQSVHLLTRRNQLHRVQTYKHLEQSGFLGGFHRLPDEWRWRFMNYILTLREPPPRETVARVTRHANFTLVTKASLDDISLRDGIVAIETPKGRIEADFLICGTGFTVDLALRPELSSFHEKIANWGDRYAPPADEQNTALEKYPYLGPGFEFTEKEPGTAPYLVNLHLFTFGSTLSQGFSGGGMNGLKYALPRLLDGIVSSLYAQDAAHHFAALKEYDTPEFDLDDIKTL</sequence>
<name>A0A437QY06_9PROT</name>
<dbReference type="EMBL" id="SADE01000001">
    <property type="protein sequence ID" value="RVU39410.1"/>
    <property type="molecule type" value="Genomic_DNA"/>
</dbReference>
<organism evidence="2 3">
    <name type="scientific">Hwanghaeella grinnelliae</name>
    <dbReference type="NCBI Taxonomy" id="2500179"/>
    <lineage>
        <taxon>Bacteria</taxon>
        <taxon>Pseudomonadati</taxon>
        <taxon>Pseudomonadota</taxon>
        <taxon>Alphaproteobacteria</taxon>
        <taxon>Rhodospirillales</taxon>
        <taxon>Rhodospirillaceae</taxon>
        <taxon>Hwanghaeella</taxon>
    </lineage>
</organism>